<gene>
    <name evidence="1" type="ORF">L2E82_16940</name>
</gene>
<sequence>MSIPFVFRSLSLSVRTKNPSFSFATLAVTNPVEKYWTCIQIKDPNMERALTIRRVVAKLDLDPSCVEELITRCSSTEKHRTSGLRFFIWAGIQRDCRHNSYMYNIACKAFKINQNPNAIKDVIESYTINHSVVNLRTFKVVLNLCKEAKLADEGLWVLKKMKDFKIKPDIPAYNIVIRLFCEKSKFHEALKLMKEMSLINLHPGKVTFQTMLNGFCDLGRIQDARKLFKIVNKQGRSPDFYAYSTLLDGVCKHGDLEKAFEVLLEMENRLEITPTVFTYTSMIRHFCERKRSTEALTILDKMEKSGRAPNGVITTTLINGLVMENKLDQVYKLIDRVVTKGCVLKSECYSSLVAALFKVGKFEDGERVFRRMFADGLMPDGEVFRVAFKKMCLNEERVLDCYELLCNKINILRVHIWNDKEIYPILTDGLCKKGCFVEASKLAMLMGENYIKLEGRCLESVVGYFKNAGEMELASRILKVSCG</sequence>
<reference evidence="2" key="1">
    <citation type="journal article" date="2022" name="Mol. Ecol. Resour.">
        <title>The genomes of chicory, endive, great burdock and yacon provide insights into Asteraceae palaeo-polyploidization history and plant inulin production.</title>
        <authorList>
            <person name="Fan W."/>
            <person name="Wang S."/>
            <person name="Wang H."/>
            <person name="Wang A."/>
            <person name="Jiang F."/>
            <person name="Liu H."/>
            <person name="Zhao H."/>
            <person name="Xu D."/>
            <person name="Zhang Y."/>
        </authorList>
    </citation>
    <scope>NUCLEOTIDE SEQUENCE [LARGE SCALE GENOMIC DNA]</scope>
    <source>
        <strain evidence="2">cv. Punajuju</strain>
    </source>
</reference>
<dbReference type="Proteomes" id="UP001055811">
    <property type="component" value="Linkage Group LG03"/>
</dbReference>
<keyword evidence="2" id="KW-1185">Reference proteome</keyword>
<dbReference type="EMBL" id="CM042011">
    <property type="protein sequence ID" value="KAI3766865.1"/>
    <property type="molecule type" value="Genomic_DNA"/>
</dbReference>
<evidence type="ECO:0000313" key="1">
    <source>
        <dbReference type="EMBL" id="KAI3766865.1"/>
    </source>
</evidence>
<accession>A0ACB9F7K7</accession>
<proteinExistence type="predicted"/>
<organism evidence="1 2">
    <name type="scientific">Cichorium intybus</name>
    <name type="common">Chicory</name>
    <dbReference type="NCBI Taxonomy" id="13427"/>
    <lineage>
        <taxon>Eukaryota</taxon>
        <taxon>Viridiplantae</taxon>
        <taxon>Streptophyta</taxon>
        <taxon>Embryophyta</taxon>
        <taxon>Tracheophyta</taxon>
        <taxon>Spermatophyta</taxon>
        <taxon>Magnoliopsida</taxon>
        <taxon>eudicotyledons</taxon>
        <taxon>Gunneridae</taxon>
        <taxon>Pentapetalae</taxon>
        <taxon>asterids</taxon>
        <taxon>campanulids</taxon>
        <taxon>Asterales</taxon>
        <taxon>Asteraceae</taxon>
        <taxon>Cichorioideae</taxon>
        <taxon>Cichorieae</taxon>
        <taxon>Cichoriinae</taxon>
        <taxon>Cichorium</taxon>
    </lineage>
</organism>
<name>A0ACB9F7K7_CICIN</name>
<reference evidence="1 2" key="2">
    <citation type="journal article" date="2022" name="Mol. Ecol. Resour.">
        <title>The genomes of chicory, endive, great burdock and yacon provide insights into Asteraceae paleo-polyploidization history and plant inulin production.</title>
        <authorList>
            <person name="Fan W."/>
            <person name="Wang S."/>
            <person name="Wang H."/>
            <person name="Wang A."/>
            <person name="Jiang F."/>
            <person name="Liu H."/>
            <person name="Zhao H."/>
            <person name="Xu D."/>
            <person name="Zhang Y."/>
        </authorList>
    </citation>
    <scope>NUCLEOTIDE SEQUENCE [LARGE SCALE GENOMIC DNA]</scope>
    <source>
        <strain evidence="2">cv. Punajuju</strain>
        <tissue evidence="1">Leaves</tissue>
    </source>
</reference>
<protein>
    <submittedName>
        <fullName evidence="1">Uncharacterized protein</fullName>
    </submittedName>
</protein>
<comment type="caution">
    <text evidence="1">The sequence shown here is derived from an EMBL/GenBank/DDBJ whole genome shotgun (WGS) entry which is preliminary data.</text>
</comment>
<evidence type="ECO:0000313" key="2">
    <source>
        <dbReference type="Proteomes" id="UP001055811"/>
    </source>
</evidence>